<comment type="caution">
    <text evidence="2">The sequence shown here is derived from an EMBL/GenBank/DDBJ whole genome shotgun (WGS) entry which is preliminary data.</text>
</comment>
<sequence length="65" mass="6584">MNVPSMPTTVSGAIRRNATEAQAGACTVSMTQANVPGRSGHHVPPTRVRPVSSDPKAAAIAAFVG</sequence>
<gene>
    <name evidence="2" type="ORF">GCM10010339_57240</name>
</gene>
<protein>
    <submittedName>
        <fullName evidence="2">Uncharacterized protein</fullName>
    </submittedName>
</protein>
<proteinExistence type="predicted"/>
<feature type="region of interest" description="Disordered" evidence="1">
    <location>
        <begin position="32"/>
        <end position="54"/>
    </location>
</feature>
<accession>A0A918YN29</accession>
<evidence type="ECO:0000313" key="3">
    <source>
        <dbReference type="Proteomes" id="UP000655443"/>
    </source>
</evidence>
<dbReference type="EMBL" id="BMVG01000016">
    <property type="protein sequence ID" value="GHE08489.1"/>
    <property type="molecule type" value="Genomic_DNA"/>
</dbReference>
<reference evidence="2" key="2">
    <citation type="submission" date="2020-09" db="EMBL/GenBank/DDBJ databases">
        <authorList>
            <person name="Sun Q."/>
            <person name="Ohkuma M."/>
        </authorList>
    </citation>
    <scope>NUCLEOTIDE SEQUENCE</scope>
    <source>
        <strain evidence="2">JCM 4714</strain>
    </source>
</reference>
<dbReference type="Proteomes" id="UP000655443">
    <property type="component" value="Unassembled WGS sequence"/>
</dbReference>
<organism evidence="2 3">
    <name type="scientific">Streptomyces alanosinicus</name>
    <dbReference type="NCBI Taxonomy" id="68171"/>
    <lineage>
        <taxon>Bacteria</taxon>
        <taxon>Bacillati</taxon>
        <taxon>Actinomycetota</taxon>
        <taxon>Actinomycetes</taxon>
        <taxon>Kitasatosporales</taxon>
        <taxon>Streptomycetaceae</taxon>
        <taxon>Streptomyces</taxon>
    </lineage>
</organism>
<name>A0A918YN29_9ACTN</name>
<dbReference type="AlphaFoldDB" id="A0A918YN29"/>
<evidence type="ECO:0000256" key="1">
    <source>
        <dbReference type="SAM" id="MobiDB-lite"/>
    </source>
</evidence>
<keyword evidence="3" id="KW-1185">Reference proteome</keyword>
<evidence type="ECO:0000313" key="2">
    <source>
        <dbReference type="EMBL" id="GHE08489.1"/>
    </source>
</evidence>
<reference evidence="2" key="1">
    <citation type="journal article" date="2014" name="Int. J. Syst. Evol. Microbiol.">
        <title>Complete genome sequence of Corynebacterium casei LMG S-19264T (=DSM 44701T), isolated from a smear-ripened cheese.</title>
        <authorList>
            <consortium name="US DOE Joint Genome Institute (JGI-PGF)"/>
            <person name="Walter F."/>
            <person name="Albersmeier A."/>
            <person name="Kalinowski J."/>
            <person name="Ruckert C."/>
        </authorList>
    </citation>
    <scope>NUCLEOTIDE SEQUENCE</scope>
    <source>
        <strain evidence="2">JCM 4714</strain>
    </source>
</reference>